<dbReference type="AlphaFoldDB" id="A0AAE8MM23"/>
<reference evidence="2" key="1">
    <citation type="submission" date="2018-03" db="EMBL/GenBank/DDBJ databases">
        <authorList>
            <person name="Guldener U."/>
        </authorList>
    </citation>
    <scope>NUCLEOTIDE SEQUENCE</scope>
</reference>
<evidence type="ECO:0000313" key="2">
    <source>
        <dbReference type="EMBL" id="SPJ91958.1"/>
    </source>
</evidence>
<keyword evidence="3" id="KW-1185">Reference proteome</keyword>
<gene>
    <name evidence="2" type="ORF">FTOL_13612</name>
</gene>
<dbReference type="EMBL" id="ONZP01000907">
    <property type="protein sequence ID" value="SPJ91958.1"/>
    <property type="molecule type" value="Genomic_DNA"/>
</dbReference>
<proteinExistence type="predicted"/>
<protein>
    <submittedName>
        <fullName evidence="2">Uncharacterized protein</fullName>
    </submittedName>
</protein>
<feature type="region of interest" description="Disordered" evidence="1">
    <location>
        <begin position="72"/>
        <end position="93"/>
    </location>
</feature>
<comment type="caution">
    <text evidence="2">The sequence shown here is derived from an EMBL/GenBank/DDBJ whole genome shotgun (WGS) entry which is preliminary data.</text>
</comment>
<name>A0AAE8MM23_9HYPO</name>
<sequence length="319" mass="36440">MGQEEIRYILPSLAFGALLTCQVLSLNINELERHLSESIAVTEEISSNSKVIETQESPMATNTVSITNMQTRQQDRTHHSLRAHHHESTRDSLESERIELLEKLLATYDRENSHEYKSLCTNHKCCCNDGHRWPNKPSGPPTCNRLKGTIEVIHTGGSWQLLSTRCHIEKTQNGHTSYLYEYRHWAELYEQPVHGEYRTRPQIYNVETLDYVFKDVSINFITKAPRCGYSKEVWAAMSGKPLPIPGSIIRKTWEHQGSCIVRRDQILGPGKLVTRVQHPDDSMQLDFSAFFSGLHDIGRALLPGIFGARQEDSNLDEID</sequence>
<evidence type="ECO:0000313" key="3">
    <source>
        <dbReference type="Proteomes" id="UP001187734"/>
    </source>
</evidence>
<dbReference type="Proteomes" id="UP001187734">
    <property type="component" value="Unassembled WGS sequence"/>
</dbReference>
<accession>A0AAE8MM23</accession>
<organism evidence="2 3">
    <name type="scientific">Fusarium torulosum</name>
    <dbReference type="NCBI Taxonomy" id="33205"/>
    <lineage>
        <taxon>Eukaryota</taxon>
        <taxon>Fungi</taxon>
        <taxon>Dikarya</taxon>
        <taxon>Ascomycota</taxon>
        <taxon>Pezizomycotina</taxon>
        <taxon>Sordariomycetes</taxon>
        <taxon>Hypocreomycetidae</taxon>
        <taxon>Hypocreales</taxon>
        <taxon>Nectriaceae</taxon>
        <taxon>Fusarium</taxon>
    </lineage>
</organism>
<evidence type="ECO:0000256" key="1">
    <source>
        <dbReference type="SAM" id="MobiDB-lite"/>
    </source>
</evidence>